<comment type="subcellular location">
    <subcellularLocation>
        <location evidence="1">Membrane</location>
        <topology evidence="1">Multi-pass membrane protein</topology>
    </subcellularLocation>
</comment>
<name>A0A8J5L3U8_ZINOF</name>
<dbReference type="AlphaFoldDB" id="A0A8J5L3U8"/>
<dbReference type="PANTHER" id="PTHR22950">
    <property type="entry name" value="AMINO ACID TRANSPORTER"/>
    <property type="match status" value="1"/>
</dbReference>
<protein>
    <recommendedName>
        <fullName evidence="7">Amino acid transporter transmembrane domain-containing protein</fullName>
    </recommendedName>
</protein>
<dbReference type="InterPro" id="IPR013057">
    <property type="entry name" value="AA_transpt_TM"/>
</dbReference>
<feature type="transmembrane region" description="Helical" evidence="6">
    <location>
        <begin position="39"/>
        <end position="58"/>
    </location>
</feature>
<feature type="transmembrane region" description="Helical" evidence="6">
    <location>
        <begin position="354"/>
        <end position="376"/>
    </location>
</feature>
<feature type="transmembrane region" description="Helical" evidence="6">
    <location>
        <begin position="175"/>
        <end position="198"/>
    </location>
</feature>
<accession>A0A8J5L3U8</accession>
<gene>
    <name evidence="8" type="ORF">ZIOFF_040011</name>
</gene>
<reference evidence="8 9" key="1">
    <citation type="submission" date="2020-08" db="EMBL/GenBank/DDBJ databases">
        <title>Plant Genome Project.</title>
        <authorList>
            <person name="Zhang R.-G."/>
        </authorList>
    </citation>
    <scope>NUCLEOTIDE SEQUENCE [LARGE SCALE GENOMIC DNA]</scope>
    <source>
        <tissue evidence="8">Rhizome</tissue>
    </source>
</reference>
<evidence type="ECO:0000313" key="8">
    <source>
        <dbReference type="EMBL" id="KAG6500171.1"/>
    </source>
</evidence>
<organism evidence="8 9">
    <name type="scientific">Zingiber officinale</name>
    <name type="common">Ginger</name>
    <name type="synonym">Amomum zingiber</name>
    <dbReference type="NCBI Taxonomy" id="94328"/>
    <lineage>
        <taxon>Eukaryota</taxon>
        <taxon>Viridiplantae</taxon>
        <taxon>Streptophyta</taxon>
        <taxon>Embryophyta</taxon>
        <taxon>Tracheophyta</taxon>
        <taxon>Spermatophyta</taxon>
        <taxon>Magnoliopsida</taxon>
        <taxon>Liliopsida</taxon>
        <taxon>Zingiberales</taxon>
        <taxon>Zingiberaceae</taxon>
        <taxon>Zingiber</taxon>
    </lineage>
</organism>
<feature type="transmembrane region" description="Helical" evidence="6">
    <location>
        <begin position="116"/>
        <end position="137"/>
    </location>
</feature>
<evidence type="ECO:0000256" key="4">
    <source>
        <dbReference type="ARBA" id="ARBA00022989"/>
    </source>
</evidence>
<dbReference type="GO" id="GO:0015179">
    <property type="term" value="F:L-amino acid transmembrane transporter activity"/>
    <property type="evidence" value="ECO:0007669"/>
    <property type="project" value="TreeGrafter"/>
</dbReference>
<feature type="transmembrane region" description="Helical" evidence="6">
    <location>
        <begin position="288"/>
        <end position="309"/>
    </location>
</feature>
<evidence type="ECO:0000256" key="2">
    <source>
        <dbReference type="ARBA" id="ARBA00022692"/>
    </source>
</evidence>
<keyword evidence="3" id="KW-0029">Amino-acid transport</keyword>
<evidence type="ECO:0000313" key="9">
    <source>
        <dbReference type="Proteomes" id="UP000734854"/>
    </source>
</evidence>
<feature type="transmembrane region" description="Helical" evidence="6">
    <location>
        <begin position="329"/>
        <end position="348"/>
    </location>
</feature>
<proteinExistence type="predicted"/>
<keyword evidence="2 6" id="KW-0812">Transmembrane</keyword>
<comment type="caution">
    <text evidence="8">The sequence shown here is derived from an EMBL/GenBank/DDBJ whole genome shotgun (WGS) entry which is preliminary data.</text>
</comment>
<dbReference type="PANTHER" id="PTHR22950:SF674">
    <property type="entry name" value="AMINO ACID TRANSPORTER AVT3A"/>
    <property type="match status" value="1"/>
</dbReference>
<feature type="transmembrane region" description="Helical" evidence="6">
    <location>
        <begin position="143"/>
        <end position="163"/>
    </location>
</feature>
<evidence type="ECO:0000256" key="1">
    <source>
        <dbReference type="ARBA" id="ARBA00004141"/>
    </source>
</evidence>
<keyword evidence="4 6" id="KW-1133">Transmembrane helix</keyword>
<dbReference type="Pfam" id="PF01490">
    <property type="entry name" value="Aa_trans"/>
    <property type="match status" value="1"/>
</dbReference>
<sequence>MGFSNEASSSGYGIDASGPLLPPVGGGDPHPLSSQPKTVANVFIAIVGSGVLGLPYAFRRTGWAAGIILLLAVAALTFHCMMLLVRIRRRIDLDRSAKIASFGDLGFAVSGTVGRILVDVMIVLSQAGFCVGYLIFISNSLSHLLPLSFAFLSSKAVYVLAVLPFQLGLNSIKTLTLLAPLSIFADVVDLGAMGVVIVEDISILLSNPPPLHAFAGPSVILYGVGVAVYAFEGIGMILPLESEAADKSKFGRTLALSMGLIAFIYGLFGALGYAAFGEETKDIITTNLGAGVLTVAVQIGLCINLFFTFPVMMNPVFEVAERWVTGKRYCWWLRWSLVLAVSLVATLVPNFADFLSLVGSSVCVVLGFVLPAAFHLKAFSSDLSWTEVASDISIVAIGMGLAISGTWSSLPSLSFLSRDDKPRRLIPFLVTLAVGIPIAGDLVSGRDTHLHDATLCPSSGQSFLCPSCDLGEHFISTFDSDQIPAAKQPLTRSHWDCKLRLNQEISESRAHCRPKPSLSFLSRDDKPRRLIPFLVTLAVGIPIAGDLVSGRDTHLHDATPCPSSGQSFLCPSCDLGEHFISTFDSDQIPAAKQPLTRSHWDCKLRLNQEISER</sequence>
<evidence type="ECO:0000259" key="7">
    <source>
        <dbReference type="Pfam" id="PF01490"/>
    </source>
</evidence>
<evidence type="ECO:0000256" key="3">
    <source>
        <dbReference type="ARBA" id="ARBA00022970"/>
    </source>
</evidence>
<evidence type="ECO:0000256" key="6">
    <source>
        <dbReference type="SAM" id="Phobius"/>
    </source>
</evidence>
<dbReference type="GO" id="GO:0005774">
    <property type="term" value="C:vacuolar membrane"/>
    <property type="evidence" value="ECO:0007669"/>
    <property type="project" value="TreeGrafter"/>
</dbReference>
<feature type="transmembrane region" description="Helical" evidence="6">
    <location>
        <begin position="425"/>
        <end position="443"/>
    </location>
</feature>
<feature type="transmembrane region" description="Helical" evidence="6">
    <location>
        <begin position="64"/>
        <end position="85"/>
    </location>
</feature>
<keyword evidence="9" id="KW-1185">Reference proteome</keyword>
<feature type="transmembrane region" description="Helical" evidence="6">
    <location>
        <begin position="253"/>
        <end position="276"/>
    </location>
</feature>
<feature type="transmembrane region" description="Helical" evidence="6">
    <location>
        <begin position="218"/>
        <end position="241"/>
    </location>
</feature>
<feature type="domain" description="Amino acid transporter transmembrane" evidence="7">
    <location>
        <begin position="34"/>
        <end position="408"/>
    </location>
</feature>
<dbReference type="Proteomes" id="UP000734854">
    <property type="component" value="Unassembled WGS sequence"/>
</dbReference>
<keyword evidence="5 6" id="KW-0472">Membrane</keyword>
<evidence type="ECO:0000256" key="5">
    <source>
        <dbReference type="ARBA" id="ARBA00023136"/>
    </source>
</evidence>
<feature type="transmembrane region" description="Helical" evidence="6">
    <location>
        <begin position="388"/>
        <end position="405"/>
    </location>
</feature>
<keyword evidence="3" id="KW-0813">Transport</keyword>
<dbReference type="EMBL" id="JACMSC010000011">
    <property type="protein sequence ID" value="KAG6500171.1"/>
    <property type="molecule type" value="Genomic_DNA"/>
</dbReference>